<dbReference type="HOGENOM" id="CLU_149505_0_0_1"/>
<name>A0A0C2SHR3_AMAMK</name>
<accession>A0A0C2SHR3</accession>
<dbReference type="EMBL" id="KN818267">
    <property type="protein sequence ID" value="KIL62695.1"/>
    <property type="molecule type" value="Genomic_DNA"/>
</dbReference>
<proteinExistence type="predicted"/>
<keyword evidence="2" id="KW-1185">Reference proteome</keyword>
<protein>
    <submittedName>
        <fullName evidence="1">Uncharacterized protein</fullName>
    </submittedName>
</protein>
<gene>
    <name evidence="1" type="ORF">M378DRAFT_165349</name>
</gene>
<sequence>MQDYCLYLNRAELVFYPFGVAFDMGYQPTVVQVIIKTARKQPSALELSAFFLAQHEITQAVENVMYAHIHTPLPEQVQLVGENYVLNGSKRALAQFCSALANGWTARKAWKYGQRLGLMYGDQRIEPCCDKWIFQFKVAVPDTQA</sequence>
<dbReference type="InParanoid" id="A0A0C2SHR3"/>
<reference evidence="1 2" key="1">
    <citation type="submission" date="2014-04" db="EMBL/GenBank/DDBJ databases">
        <title>Evolutionary Origins and Diversification of the Mycorrhizal Mutualists.</title>
        <authorList>
            <consortium name="DOE Joint Genome Institute"/>
            <consortium name="Mycorrhizal Genomics Consortium"/>
            <person name="Kohler A."/>
            <person name="Kuo A."/>
            <person name="Nagy L.G."/>
            <person name="Floudas D."/>
            <person name="Copeland A."/>
            <person name="Barry K.W."/>
            <person name="Cichocki N."/>
            <person name="Veneault-Fourrey C."/>
            <person name="LaButti K."/>
            <person name="Lindquist E.A."/>
            <person name="Lipzen A."/>
            <person name="Lundell T."/>
            <person name="Morin E."/>
            <person name="Murat C."/>
            <person name="Riley R."/>
            <person name="Ohm R."/>
            <person name="Sun H."/>
            <person name="Tunlid A."/>
            <person name="Henrissat B."/>
            <person name="Grigoriev I.V."/>
            <person name="Hibbett D.S."/>
            <person name="Martin F."/>
        </authorList>
    </citation>
    <scope>NUCLEOTIDE SEQUENCE [LARGE SCALE GENOMIC DNA]</scope>
    <source>
        <strain evidence="1 2">Koide BX008</strain>
    </source>
</reference>
<evidence type="ECO:0000313" key="2">
    <source>
        <dbReference type="Proteomes" id="UP000054549"/>
    </source>
</evidence>
<dbReference type="Proteomes" id="UP000054549">
    <property type="component" value="Unassembled WGS sequence"/>
</dbReference>
<dbReference type="AlphaFoldDB" id="A0A0C2SHR3"/>
<evidence type="ECO:0000313" key="1">
    <source>
        <dbReference type="EMBL" id="KIL62695.1"/>
    </source>
</evidence>
<dbReference type="OrthoDB" id="2748218at2759"/>
<organism evidence="1 2">
    <name type="scientific">Amanita muscaria (strain Koide BX008)</name>
    <dbReference type="NCBI Taxonomy" id="946122"/>
    <lineage>
        <taxon>Eukaryota</taxon>
        <taxon>Fungi</taxon>
        <taxon>Dikarya</taxon>
        <taxon>Basidiomycota</taxon>
        <taxon>Agaricomycotina</taxon>
        <taxon>Agaricomycetes</taxon>
        <taxon>Agaricomycetidae</taxon>
        <taxon>Agaricales</taxon>
        <taxon>Pluteineae</taxon>
        <taxon>Amanitaceae</taxon>
        <taxon>Amanita</taxon>
    </lineage>
</organism>